<keyword evidence="6" id="KW-0325">Glycoprotein</keyword>
<dbReference type="InterPro" id="IPR011013">
    <property type="entry name" value="Gal_mutarotase_sf_dom"/>
</dbReference>
<evidence type="ECO:0008006" key="14">
    <source>
        <dbReference type="Google" id="ProtNLM"/>
    </source>
</evidence>
<evidence type="ECO:0000256" key="5">
    <source>
        <dbReference type="ARBA" id="ARBA00023157"/>
    </source>
</evidence>
<dbReference type="InterPro" id="IPR000519">
    <property type="entry name" value="P_trefoil_dom"/>
</dbReference>
<dbReference type="InterPro" id="IPR044913">
    <property type="entry name" value="P_trefoil_dom_sf"/>
</dbReference>
<dbReference type="CDD" id="cd06602">
    <property type="entry name" value="GH31_MGAM_SI_GAA"/>
    <property type="match status" value="1"/>
</dbReference>
<dbReference type="RefSeq" id="XP_009043720.1">
    <property type="nucleotide sequence ID" value="XM_009045472.1"/>
</dbReference>
<dbReference type="KEGG" id="lgi:LOTGIDRAFT_227855"/>
<organism evidence="12 13">
    <name type="scientific">Lottia gigantea</name>
    <name type="common">Giant owl limpet</name>
    <dbReference type="NCBI Taxonomy" id="225164"/>
    <lineage>
        <taxon>Eukaryota</taxon>
        <taxon>Metazoa</taxon>
        <taxon>Spiralia</taxon>
        <taxon>Lophotrochozoa</taxon>
        <taxon>Mollusca</taxon>
        <taxon>Gastropoda</taxon>
        <taxon>Patellogastropoda</taxon>
        <taxon>Lottioidea</taxon>
        <taxon>Lottiidae</taxon>
        <taxon>Lottia</taxon>
    </lineage>
</organism>
<name>V4CRM8_LOTGI</name>
<dbReference type="Gene3D" id="2.60.40.1180">
    <property type="entry name" value="Golgi alpha-mannosidase II"/>
    <property type="match status" value="3"/>
</dbReference>
<dbReference type="HOGENOM" id="CLU_000631_11_2_1"/>
<proteinExistence type="inferred from homology"/>
<dbReference type="InterPro" id="IPR048395">
    <property type="entry name" value="Glyco_hydro_31_C"/>
</dbReference>
<dbReference type="InterPro" id="IPR000322">
    <property type="entry name" value="Glyco_hydro_31_TIM"/>
</dbReference>
<evidence type="ECO:0000256" key="7">
    <source>
        <dbReference type="ARBA" id="ARBA00023295"/>
    </source>
</evidence>
<keyword evidence="4" id="KW-0472">Membrane</keyword>
<comment type="subcellular location">
    <subcellularLocation>
        <location evidence="1">Membrane</location>
    </subcellularLocation>
</comment>
<dbReference type="Gene3D" id="2.60.40.1760">
    <property type="entry name" value="glycosyl hydrolase (family 31)"/>
    <property type="match status" value="1"/>
</dbReference>
<dbReference type="PANTHER" id="PTHR22762">
    <property type="entry name" value="ALPHA-GLUCOSIDASE"/>
    <property type="match status" value="1"/>
</dbReference>
<dbReference type="GeneID" id="20247453"/>
<keyword evidence="7 8" id="KW-0326">Glycosidase</keyword>
<keyword evidence="5" id="KW-1015">Disulfide bond</keyword>
<dbReference type="CDD" id="cd00111">
    <property type="entry name" value="Trefoil"/>
    <property type="match status" value="1"/>
</dbReference>
<dbReference type="SUPFAM" id="SSF74650">
    <property type="entry name" value="Galactose mutarotase-like"/>
    <property type="match status" value="1"/>
</dbReference>
<dbReference type="GO" id="GO:0030246">
    <property type="term" value="F:carbohydrate binding"/>
    <property type="evidence" value="ECO:0007669"/>
    <property type="project" value="InterPro"/>
</dbReference>
<dbReference type="CTD" id="20247453"/>
<dbReference type="Gene3D" id="4.10.110.10">
    <property type="entry name" value="Spasmolytic Protein, domain 1"/>
    <property type="match status" value="1"/>
</dbReference>
<evidence type="ECO:0000256" key="3">
    <source>
        <dbReference type="ARBA" id="ARBA00022801"/>
    </source>
</evidence>
<dbReference type="Pfam" id="PF00088">
    <property type="entry name" value="Trefoil"/>
    <property type="match status" value="1"/>
</dbReference>
<sequence length="1015" mass="116482">MVAMENIPGRGLYASGQLFWDDGDSIDTYENGMYLSMYFECFKNRLDIRVQYDNITNGNKLMVDSIEILGVENWMNYVHVNGKEHNRFTNHQAYKKLLIEHIGLDLAQNSVIEWSRKREGTQEEYDRIDCLPDANKYTDERTECTRRNCIWRPVNDVDGIPVCFIDNSQYGYNNVNLTSTVGTETLYHLQWRNQSQMFTGDIFNVTLAVDYINNNLIRLKLFDPSSSRYEVPVSLNFERATVNNPKYKFIYEIDYLNRVSFKINRRSTNTTIFDTSIGGLTFADQFLQLVTRVPSKDLYGFGENRHFSLRHDFNYTRWPMFSRDQAPGWGDYGNLYGVHPFHSCIEDDQGNTHGILLLNSNAMEIGFQPSPAITYRTIGGVLDFYIFLGPEPESVIQQYTNMIGRPYLPPYWSLGFQLCRYGYNSLQTMKEAVDRTIAADIPFDVQYADIDHMDERMDFTIDETNFDDLSKFVRDLQDRGMRFIIILDPAIISNVTNYRPYELGLEKNIYIKWPTGMNPDYDEYQNDNVLGYVWPKGKTVFPDFLNPNSSSYWSELIVDHFNEIPYDGLWIDMNEPANFGTNEERPFNWPEKDKPYWSLKCPTNKWDDPPYKPISVYGPRLSEKTVCMVSLQNNGVYRHYDVHSLYGWSQTEPTLRALQTASGKRGMVISRSTYPGSGQYAGHWLGDNDSSWKHLYDSIIGIIEFNLFGIPYIGADICGFFGDSSPELCERWMQLGAFYTYNRNHNGLNNKPQDPAAFGAEVASSSRKALRIRYSLLPYLYTLFFNVNQRGGTVIRGLFHEFPTDEVARKIETQFLWGSSFMVAPVYLPGVSRREVYFPGRSTIWYDYYTGSTIKSRGGYETVPAPRDTIPLFIRGGSILPTQRPANTTMSSRLNPFKLIVAPGDNGMASGTLFWDDGEGIGNVENGQYFTAEFTSTTTTVTMAVTKQHNVVNVLEIHSIIVFNIPSKPLATELAISGANSSNTNIQYNSFHKVLKLSGFKIPLSNNFTLSWILP</sequence>
<dbReference type="PROSITE" id="PS00129">
    <property type="entry name" value="GLYCOSYL_HYDROL_F31_1"/>
    <property type="match status" value="1"/>
</dbReference>
<gene>
    <name evidence="12" type="ORF">LOTGIDRAFT_227855</name>
</gene>
<evidence type="ECO:0000256" key="2">
    <source>
        <dbReference type="ARBA" id="ARBA00007806"/>
    </source>
</evidence>
<evidence type="ECO:0000259" key="10">
    <source>
        <dbReference type="Pfam" id="PF01055"/>
    </source>
</evidence>
<evidence type="ECO:0000259" key="9">
    <source>
        <dbReference type="Pfam" id="PF00088"/>
    </source>
</evidence>
<comment type="similarity">
    <text evidence="2 8">Belongs to the glycosyl hydrolase 31 family.</text>
</comment>
<feature type="domain" description="Glycosyl hydrolase family 31 C-terminal" evidence="11">
    <location>
        <begin position="791"/>
        <end position="880"/>
    </location>
</feature>
<dbReference type="Proteomes" id="UP000030746">
    <property type="component" value="Unassembled WGS sequence"/>
</dbReference>
<dbReference type="OMA" id="WEFPNDE"/>
<feature type="domain" description="Glycoside hydrolase family 31 TIM barrel" evidence="10">
    <location>
        <begin position="406"/>
        <end position="783"/>
    </location>
</feature>
<accession>V4CRM8</accession>
<dbReference type="CDD" id="cd14752">
    <property type="entry name" value="GH31_N"/>
    <property type="match status" value="1"/>
</dbReference>
<evidence type="ECO:0000256" key="8">
    <source>
        <dbReference type="RuleBase" id="RU361185"/>
    </source>
</evidence>
<reference evidence="12 13" key="1">
    <citation type="journal article" date="2013" name="Nature">
        <title>Insights into bilaterian evolution from three spiralian genomes.</title>
        <authorList>
            <person name="Simakov O."/>
            <person name="Marletaz F."/>
            <person name="Cho S.J."/>
            <person name="Edsinger-Gonzales E."/>
            <person name="Havlak P."/>
            <person name="Hellsten U."/>
            <person name="Kuo D.H."/>
            <person name="Larsson T."/>
            <person name="Lv J."/>
            <person name="Arendt D."/>
            <person name="Savage R."/>
            <person name="Osoegawa K."/>
            <person name="de Jong P."/>
            <person name="Grimwood J."/>
            <person name="Chapman J.A."/>
            <person name="Shapiro H."/>
            <person name="Aerts A."/>
            <person name="Otillar R.P."/>
            <person name="Terry A.Y."/>
            <person name="Boore J.L."/>
            <person name="Grigoriev I.V."/>
            <person name="Lindberg D.R."/>
            <person name="Seaver E.C."/>
            <person name="Weisblat D.A."/>
            <person name="Putnam N.H."/>
            <person name="Rokhsar D.S."/>
        </authorList>
    </citation>
    <scope>NUCLEOTIDE SEQUENCE [LARGE SCALE GENOMIC DNA]</scope>
</reference>
<dbReference type="Pfam" id="PF21365">
    <property type="entry name" value="Glyco_hydro_31_3rd"/>
    <property type="match status" value="1"/>
</dbReference>
<dbReference type="GO" id="GO:0016020">
    <property type="term" value="C:membrane"/>
    <property type="evidence" value="ECO:0007669"/>
    <property type="project" value="UniProtKB-SubCell"/>
</dbReference>
<feature type="domain" description="P-type" evidence="9">
    <location>
        <begin position="124"/>
        <end position="164"/>
    </location>
</feature>
<evidence type="ECO:0000256" key="6">
    <source>
        <dbReference type="ARBA" id="ARBA00023180"/>
    </source>
</evidence>
<dbReference type="Pfam" id="PF01055">
    <property type="entry name" value="Glyco_hydro_31_2nd"/>
    <property type="match status" value="1"/>
</dbReference>
<keyword evidence="3 8" id="KW-0378">Hydrolase</keyword>
<protein>
    <recommendedName>
        <fullName evidence="14">P-type domain-containing protein</fullName>
    </recommendedName>
</protein>
<dbReference type="SUPFAM" id="SSF51011">
    <property type="entry name" value="Glycosyl hydrolase domain"/>
    <property type="match status" value="1"/>
</dbReference>
<dbReference type="InterPro" id="IPR013780">
    <property type="entry name" value="Glyco_hydro_b"/>
</dbReference>
<evidence type="ECO:0000256" key="1">
    <source>
        <dbReference type="ARBA" id="ARBA00004370"/>
    </source>
</evidence>
<dbReference type="InterPro" id="IPR030458">
    <property type="entry name" value="Glyco_hydro_31_AS"/>
</dbReference>
<evidence type="ECO:0000313" key="12">
    <source>
        <dbReference type="EMBL" id="ESP05175.1"/>
    </source>
</evidence>
<evidence type="ECO:0000313" key="13">
    <source>
        <dbReference type="Proteomes" id="UP000030746"/>
    </source>
</evidence>
<evidence type="ECO:0000256" key="4">
    <source>
        <dbReference type="ARBA" id="ARBA00023136"/>
    </source>
</evidence>
<dbReference type="InterPro" id="IPR017853">
    <property type="entry name" value="GH"/>
</dbReference>
<dbReference type="SUPFAM" id="SSF51445">
    <property type="entry name" value="(Trans)glycosidases"/>
    <property type="match status" value="1"/>
</dbReference>
<dbReference type="GO" id="GO:0005975">
    <property type="term" value="P:carbohydrate metabolic process"/>
    <property type="evidence" value="ECO:0007669"/>
    <property type="project" value="InterPro"/>
</dbReference>
<dbReference type="PANTHER" id="PTHR22762:SF133">
    <property type="entry name" value="P-TYPE DOMAIN-CONTAINING PROTEIN"/>
    <property type="match status" value="1"/>
</dbReference>
<dbReference type="GO" id="GO:0004558">
    <property type="term" value="F:alpha-1,4-glucosidase activity"/>
    <property type="evidence" value="ECO:0007669"/>
    <property type="project" value="TreeGrafter"/>
</dbReference>
<dbReference type="Gene3D" id="3.20.20.80">
    <property type="entry name" value="Glycosidases"/>
    <property type="match status" value="1"/>
</dbReference>
<evidence type="ECO:0000259" key="11">
    <source>
        <dbReference type="Pfam" id="PF21365"/>
    </source>
</evidence>
<dbReference type="AlphaFoldDB" id="V4CRM8"/>
<keyword evidence="13" id="KW-1185">Reference proteome</keyword>
<dbReference type="OrthoDB" id="1334205at2759"/>
<dbReference type="EMBL" id="KB199650">
    <property type="protein sequence ID" value="ESP05175.1"/>
    <property type="molecule type" value="Genomic_DNA"/>
</dbReference>